<dbReference type="RefSeq" id="WP_095509097.1">
    <property type="nucleotide sequence ID" value="NZ_MQWD01000001.1"/>
</dbReference>
<evidence type="ECO:0000313" key="3">
    <source>
        <dbReference type="Proteomes" id="UP000216339"/>
    </source>
</evidence>
<sequence>MAQPLAYAPPPAPPGQDAFTAEDDLRRLLDTLHESGTLRVLNGLLAQFQDVMAVVLKGLNTDEGRAGLANLLTLAKLLGRIDADGLDRFVAALDRALEAAGGRIDEKDDAPGSLSVLAKLRDPDVRRGLDATLTLVGTLGKQLHDPQPPVHSAHDGRDGARP</sequence>
<dbReference type="PANTHER" id="PTHR38433">
    <property type="match status" value="1"/>
</dbReference>
<evidence type="ECO:0000256" key="1">
    <source>
        <dbReference type="SAM" id="MobiDB-lite"/>
    </source>
</evidence>
<proteinExistence type="predicted"/>
<reference evidence="2 3" key="1">
    <citation type="submission" date="2016-11" db="EMBL/GenBank/DDBJ databases">
        <title>Study of marine rhodopsin-containing bacteria.</title>
        <authorList>
            <person name="Yoshizawa S."/>
            <person name="Kumagai Y."/>
            <person name="Kogure K."/>
        </authorList>
    </citation>
    <scope>NUCLEOTIDE SEQUENCE [LARGE SCALE GENOMIC DNA]</scope>
    <source>
        <strain evidence="2 3">SAORIC-28</strain>
    </source>
</reference>
<organism evidence="2 3">
    <name type="scientific">Rubrivirga marina</name>
    <dbReference type="NCBI Taxonomy" id="1196024"/>
    <lineage>
        <taxon>Bacteria</taxon>
        <taxon>Pseudomonadati</taxon>
        <taxon>Rhodothermota</taxon>
        <taxon>Rhodothermia</taxon>
        <taxon>Rhodothermales</taxon>
        <taxon>Rubricoccaceae</taxon>
        <taxon>Rubrivirga</taxon>
    </lineage>
</organism>
<dbReference type="PANTHER" id="PTHR38433:SF1">
    <property type="entry name" value="DUF1641 DOMAIN-CONTAINING PROTEIN"/>
    <property type="match status" value="1"/>
</dbReference>
<accession>A0A271IXB7</accession>
<feature type="region of interest" description="Disordered" evidence="1">
    <location>
        <begin position="140"/>
        <end position="162"/>
    </location>
</feature>
<gene>
    <name evidence="2" type="ORF">BSZ37_02885</name>
</gene>
<dbReference type="OrthoDB" id="1524494at2"/>
<dbReference type="AlphaFoldDB" id="A0A271IXB7"/>
<protein>
    <recommendedName>
        <fullName evidence="4">DUF1641 domain-containing protein</fullName>
    </recommendedName>
</protein>
<evidence type="ECO:0008006" key="4">
    <source>
        <dbReference type="Google" id="ProtNLM"/>
    </source>
</evidence>
<keyword evidence="3" id="KW-1185">Reference proteome</keyword>
<dbReference type="Proteomes" id="UP000216339">
    <property type="component" value="Unassembled WGS sequence"/>
</dbReference>
<comment type="caution">
    <text evidence="2">The sequence shown here is derived from an EMBL/GenBank/DDBJ whole genome shotgun (WGS) entry which is preliminary data.</text>
</comment>
<name>A0A271IXB7_9BACT</name>
<dbReference type="EMBL" id="MQWD01000001">
    <property type="protein sequence ID" value="PAP75464.1"/>
    <property type="molecule type" value="Genomic_DNA"/>
</dbReference>
<evidence type="ECO:0000313" key="2">
    <source>
        <dbReference type="EMBL" id="PAP75464.1"/>
    </source>
</evidence>
<feature type="compositionally biased region" description="Basic and acidic residues" evidence="1">
    <location>
        <begin position="152"/>
        <end position="162"/>
    </location>
</feature>